<dbReference type="PROSITE" id="PS51257">
    <property type="entry name" value="PROKAR_LIPOPROTEIN"/>
    <property type="match status" value="1"/>
</dbReference>
<protein>
    <submittedName>
        <fullName evidence="3">ABC transporter substrate-binding protein</fullName>
    </submittedName>
</protein>
<evidence type="ECO:0000256" key="2">
    <source>
        <dbReference type="SAM" id="SignalP"/>
    </source>
</evidence>
<feature type="region of interest" description="Disordered" evidence="1">
    <location>
        <begin position="20"/>
        <end position="74"/>
    </location>
</feature>
<keyword evidence="2" id="KW-0732">Signal</keyword>
<dbReference type="AlphaFoldDB" id="A0A9D1W500"/>
<comment type="caution">
    <text evidence="3">The sequence shown here is derived from an EMBL/GenBank/DDBJ whole genome shotgun (WGS) entry which is preliminary data.</text>
</comment>
<dbReference type="InterPro" id="IPR007487">
    <property type="entry name" value="ABC_transpt-TYRBP-like"/>
</dbReference>
<name>A0A9D1W500_9FIRM</name>
<dbReference type="PANTHER" id="PTHR35271">
    <property type="entry name" value="ABC TRANSPORTER, SUBSTRATE-BINDING LIPOPROTEIN-RELATED"/>
    <property type="match status" value="1"/>
</dbReference>
<dbReference type="Gene3D" id="3.40.50.2300">
    <property type="match status" value="2"/>
</dbReference>
<evidence type="ECO:0000313" key="3">
    <source>
        <dbReference type="EMBL" id="HIX52407.1"/>
    </source>
</evidence>
<dbReference type="Pfam" id="PF04392">
    <property type="entry name" value="ABC_sub_bind"/>
    <property type="match status" value="1"/>
</dbReference>
<feature type="chain" id="PRO_5038658146" evidence="2">
    <location>
        <begin position="20"/>
        <end position="382"/>
    </location>
</feature>
<gene>
    <name evidence="3" type="ORF">IAA28_06345</name>
</gene>
<organism evidence="3 4">
    <name type="scientific">Candidatus Lachnoclostridium stercoripullorum</name>
    <dbReference type="NCBI Taxonomy" id="2838635"/>
    <lineage>
        <taxon>Bacteria</taxon>
        <taxon>Bacillati</taxon>
        <taxon>Bacillota</taxon>
        <taxon>Clostridia</taxon>
        <taxon>Lachnospirales</taxon>
        <taxon>Lachnospiraceae</taxon>
    </lineage>
</organism>
<dbReference type="PANTHER" id="PTHR35271:SF1">
    <property type="entry name" value="ABC TRANSPORTER, SUBSTRATE-BINDING LIPOPROTEIN"/>
    <property type="match status" value="1"/>
</dbReference>
<feature type="compositionally biased region" description="Acidic residues" evidence="1">
    <location>
        <begin position="45"/>
        <end position="61"/>
    </location>
</feature>
<proteinExistence type="predicted"/>
<evidence type="ECO:0000313" key="4">
    <source>
        <dbReference type="Proteomes" id="UP000886780"/>
    </source>
</evidence>
<dbReference type="InterPro" id="IPR028082">
    <property type="entry name" value="Peripla_BP_I"/>
</dbReference>
<reference evidence="3" key="2">
    <citation type="submission" date="2021-04" db="EMBL/GenBank/DDBJ databases">
        <authorList>
            <person name="Gilroy R."/>
        </authorList>
    </citation>
    <scope>NUCLEOTIDE SEQUENCE</scope>
    <source>
        <strain evidence="3">ChiGjej4B4-12881</strain>
    </source>
</reference>
<accession>A0A9D1W500</accession>
<feature type="signal peptide" evidence="2">
    <location>
        <begin position="1"/>
        <end position="19"/>
    </location>
</feature>
<dbReference type="Proteomes" id="UP000886780">
    <property type="component" value="Unassembled WGS sequence"/>
</dbReference>
<dbReference type="SUPFAM" id="SSF53822">
    <property type="entry name" value="Periplasmic binding protein-like I"/>
    <property type="match status" value="1"/>
</dbReference>
<dbReference type="EMBL" id="DXEU01000110">
    <property type="protein sequence ID" value="HIX52407.1"/>
    <property type="molecule type" value="Genomic_DNA"/>
</dbReference>
<evidence type="ECO:0000256" key="1">
    <source>
        <dbReference type="SAM" id="MobiDB-lite"/>
    </source>
</evidence>
<feature type="compositionally biased region" description="Low complexity" evidence="1">
    <location>
        <begin position="26"/>
        <end position="44"/>
    </location>
</feature>
<reference evidence="3" key="1">
    <citation type="journal article" date="2021" name="PeerJ">
        <title>Extensive microbial diversity within the chicken gut microbiome revealed by metagenomics and culture.</title>
        <authorList>
            <person name="Gilroy R."/>
            <person name="Ravi A."/>
            <person name="Getino M."/>
            <person name="Pursley I."/>
            <person name="Horton D.L."/>
            <person name="Alikhan N.F."/>
            <person name="Baker D."/>
            <person name="Gharbi K."/>
            <person name="Hall N."/>
            <person name="Watson M."/>
            <person name="Adriaenssens E.M."/>
            <person name="Foster-Nyarko E."/>
            <person name="Jarju S."/>
            <person name="Secka A."/>
            <person name="Antonio M."/>
            <person name="Oren A."/>
            <person name="Chaudhuri R.R."/>
            <person name="La Ragione R."/>
            <person name="Hildebrand F."/>
            <person name="Pallen M.J."/>
        </authorList>
    </citation>
    <scope>NUCLEOTIDE SEQUENCE</scope>
    <source>
        <strain evidence="3">ChiGjej4B4-12881</strain>
    </source>
</reference>
<dbReference type="CDD" id="cd06325">
    <property type="entry name" value="PBP1_ABC_unchar_transporter"/>
    <property type="match status" value="1"/>
</dbReference>
<sequence>MKKKLIAALMITAMTAAAAGCGGQSSGTAGETSETSAAGAGETTDSQEAEETAAQDEASDSQDEKTEGGEAAADGESYTIGIGQYAVHGSLDNCREGFLLGLAEAGIEEGKNLTVLYENANGDGGMSTQIVSNFLSQDADLICAIATPMAQTAYGATKRTDVPVIYTAVTDPVIAQLAGEDKMPAGNITGTSDKLPVEEQLQMIRQILPDAKTIGILYSTSEVNSQSTLEEYKEAAPEYGFEIIESGVSGAADIPLATDNLLTQVDCLNNLTDNTVVSSLPMILDKANDKGIPVFGSEIEQVRIGCLAAMGLDYIELGKQTGRMAAQVLTGEAQASELPYEIIEEASFYGNSAVAEELGITLPEELTGSAAEMFDSIEDSNS</sequence>